<dbReference type="InterPro" id="IPR036249">
    <property type="entry name" value="Thioredoxin-like_sf"/>
</dbReference>
<dbReference type="PANTHER" id="PTHR11260">
    <property type="entry name" value="GLUTATHIONE S-TRANSFERASE, GST, SUPERFAMILY, GST DOMAIN CONTAINING"/>
    <property type="match status" value="1"/>
</dbReference>
<evidence type="ECO:0000256" key="1">
    <source>
        <dbReference type="ARBA" id="ARBA00022679"/>
    </source>
</evidence>
<dbReference type="InterPro" id="IPR036282">
    <property type="entry name" value="Glutathione-S-Trfase_C_sf"/>
</dbReference>
<dbReference type="GeneID" id="125422444"/>
<reference evidence="7" key="1">
    <citation type="submission" date="2025-08" db="UniProtKB">
        <authorList>
            <consortium name="RefSeq"/>
        </authorList>
    </citation>
    <scope>IDENTIFICATION</scope>
    <source>
        <tissue evidence="7">Seedling</tissue>
    </source>
</reference>
<comment type="subcellular location">
    <subcellularLocation>
        <location evidence="3">Cytoplasm</location>
        <location evidence="3">Cytosol</location>
    </subcellularLocation>
</comment>
<gene>
    <name evidence="7" type="primary">LOC125422444</name>
</gene>
<dbReference type="SFLD" id="SFLDG01152">
    <property type="entry name" value="Main.3:_Omega-_and_Tau-like"/>
    <property type="match status" value="1"/>
</dbReference>
<dbReference type="Gene3D" id="1.20.1050.10">
    <property type="match status" value="1"/>
</dbReference>
<name>A0ABM3IK92_ZIZJJ</name>
<dbReference type="SUPFAM" id="SSF52833">
    <property type="entry name" value="Thioredoxin-like"/>
    <property type="match status" value="1"/>
</dbReference>
<evidence type="ECO:0000256" key="3">
    <source>
        <dbReference type="RuleBase" id="RU369102"/>
    </source>
</evidence>
<evidence type="ECO:0000313" key="7">
    <source>
        <dbReference type="RefSeq" id="XP_048330110.2"/>
    </source>
</evidence>
<evidence type="ECO:0000259" key="5">
    <source>
        <dbReference type="PROSITE" id="PS50405"/>
    </source>
</evidence>
<dbReference type="SUPFAM" id="SSF47616">
    <property type="entry name" value="GST C-terminal domain-like"/>
    <property type="match status" value="1"/>
</dbReference>
<dbReference type="Gene3D" id="3.40.30.10">
    <property type="entry name" value="Glutaredoxin"/>
    <property type="match status" value="1"/>
</dbReference>
<dbReference type="PROSITE" id="PS50404">
    <property type="entry name" value="GST_NTER"/>
    <property type="match status" value="1"/>
</dbReference>
<dbReference type="CDD" id="cd03058">
    <property type="entry name" value="GST_N_Tau"/>
    <property type="match status" value="1"/>
</dbReference>
<dbReference type="PANTHER" id="PTHR11260:SF784">
    <property type="entry name" value="GLUTATHIONE S-TRANSFERASE"/>
    <property type="match status" value="1"/>
</dbReference>
<dbReference type="InterPro" id="IPR045074">
    <property type="entry name" value="GST_C_Tau"/>
</dbReference>
<evidence type="ECO:0000259" key="4">
    <source>
        <dbReference type="PROSITE" id="PS50404"/>
    </source>
</evidence>
<comment type="function">
    <text evidence="3">Is involved in the conjugation of reduced glutathione to a wide number of exogenous and endogenous hydrophobic electrophiles.</text>
</comment>
<dbReference type="Pfam" id="PF02798">
    <property type="entry name" value="GST_N"/>
    <property type="match status" value="1"/>
</dbReference>
<dbReference type="SFLD" id="SFLDG00358">
    <property type="entry name" value="Main_(cytGST)"/>
    <property type="match status" value="1"/>
</dbReference>
<dbReference type="SFLD" id="SFLDS00019">
    <property type="entry name" value="Glutathione_Transferase_(cytos"/>
    <property type="match status" value="1"/>
</dbReference>
<organism evidence="6 7">
    <name type="scientific">Ziziphus jujuba</name>
    <name type="common">Chinese jujube</name>
    <name type="synonym">Ziziphus sativa</name>
    <dbReference type="NCBI Taxonomy" id="326968"/>
    <lineage>
        <taxon>Eukaryota</taxon>
        <taxon>Viridiplantae</taxon>
        <taxon>Streptophyta</taxon>
        <taxon>Embryophyta</taxon>
        <taxon>Tracheophyta</taxon>
        <taxon>Spermatophyta</taxon>
        <taxon>Magnoliopsida</taxon>
        <taxon>eudicotyledons</taxon>
        <taxon>Gunneridae</taxon>
        <taxon>Pentapetalae</taxon>
        <taxon>rosids</taxon>
        <taxon>fabids</taxon>
        <taxon>Rosales</taxon>
        <taxon>Rhamnaceae</taxon>
        <taxon>Paliureae</taxon>
        <taxon>Ziziphus</taxon>
    </lineage>
</organism>
<keyword evidence="3" id="KW-0963">Cytoplasm</keyword>
<dbReference type="CDD" id="cd03185">
    <property type="entry name" value="GST_C_Tau"/>
    <property type="match status" value="1"/>
</dbReference>
<protein>
    <recommendedName>
        <fullName evidence="3">Glutathione S-transferase</fullName>
        <ecNumber evidence="3">2.5.1.18</ecNumber>
    </recommendedName>
</protein>
<dbReference type="RefSeq" id="XP_048330110.2">
    <property type="nucleotide sequence ID" value="XM_048474153.2"/>
</dbReference>
<evidence type="ECO:0000256" key="2">
    <source>
        <dbReference type="ARBA" id="ARBA00047960"/>
    </source>
</evidence>
<evidence type="ECO:0000313" key="6">
    <source>
        <dbReference type="Proteomes" id="UP001652623"/>
    </source>
</evidence>
<dbReference type="InterPro" id="IPR040079">
    <property type="entry name" value="Glutathione_S-Trfase"/>
</dbReference>
<dbReference type="EC" id="2.5.1.18" evidence="3"/>
<dbReference type="InterPro" id="IPR004045">
    <property type="entry name" value="Glutathione_S-Trfase_N"/>
</dbReference>
<comment type="catalytic activity">
    <reaction evidence="2 3">
        <text>RX + glutathione = an S-substituted glutathione + a halide anion + H(+)</text>
        <dbReference type="Rhea" id="RHEA:16437"/>
        <dbReference type="ChEBI" id="CHEBI:15378"/>
        <dbReference type="ChEBI" id="CHEBI:16042"/>
        <dbReference type="ChEBI" id="CHEBI:17792"/>
        <dbReference type="ChEBI" id="CHEBI:57925"/>
        <dbReference type="ChEBI" id="CHEBI:90779"/>
        <dbReference type="EC" id="2.5.1.18"/>
    </reaction>
</comment>
<sequence length="232" mass="26684">MAEENRVILHGVQSSPFFKRVELGLRAKGIPFEYVEEDLQNKSQLLLKYNPVHKKIPVLVHNGKPICESLVILEYIDETWRDYGPKLLPQDPYKRAQIRFWISFFHQQLFETMYLVIISEGDTQEKATKELYEKFEVFEQGMKEFFPDGTPSVDSNKFGILDILLVTTFGPHEVQSEVLGIKVIDPVRTPLIFSWISALNKLPLVKELIPPYDKLVAALHTLRNVALKSTAA</sequence>
<feature type="domain" description="GST C-terminal" evidence="5">
    <location>
        <begin position="91"/>
        <end position="219"/>
    </location>
</feature>
<accession>A0ABM3IK92</accession>
<keyword evidence="1 3" id="KW-0808">Transferase</keyword>
<proteinExistence type="inferred from homology"/>
<dbReference type="InterPro" id="IPR045073">
    <property type="entry name" value="Omega/Tau-like"/>
</dbReference>
<dbReference type="InterPro" id="IPR010987">
    <property type="entry name" value="Glutathione-S-Trfase_C-like"/>
</dbReference>
<dbReference type="Proteomes" id="UP001652623">
    <property type="component" value="Chromosome 2"/>
</dbReference>
<feature type="domain" description="GST N-terminal" evidence="4">
    <location>
        <begin position="5"/>
        <end position="84"/>
    </location>
</feature>
<keyword evidence="6" id="KW-1185">Reference proteome</keyword>
<comment type="similarity">
    <text evidence="3">Belongs to the GST superfamily.</text>
</comment>
<dbReference type="PROSITE" id="PS50405">
    <property type="entry name" value="GST_CTER"/>
    <property type="match status" value="1"/>
</dbReference>